<sequence>MALPHAQLLDVINVSPLGPQLVDAFSTSLIKTEHIQLLHLVLPARQDQPDHHVDQECVIHCLEGVVEVVTPGGVRQLDGGNLVVLPARQRHSLRARTDCAVLVTLMLEGGDAGHGGGAGARTLQGEGKDTPRSN</sequence>
<dbReference type="EMBL" id="JAEQNA010000005">
    <property type="protein sequence ID" value="MBL0421755.1"/>
    <property type="molecule type" value="Genomic_DNA"/>
</dbReference>
<protein>
    <recommendedName>
        <fullName evidence="4">Cupin domain-containing protein</fullName>
    </recommendedName>
</protein>
<dbReference type="Gene3D" id="2.60.120.10">
    <property type="entry name" value="Jelly Rolls"/>
    <property type="match status" value="1"/>
</dbReference>
<keyword evidence="3" id="KW-1185">Reference proteome</keyword>
<evidence type="ECO:0000313" key="2">
    <source>
        <dbReference type="EMBL" id="MBL0421755.1"/>
    </source>
</evidence>
<evidence type="ECO:0008006" key="4">
    <source>
        <dbReference type="Google" id="ProtNLM"/>
    </source>
</evidence>
<dbReference type="InterPro" id="IPR011051">
    <property type="entry name" value="RmlC_Cupin_sf"/>
</dbReference>
<dbReference type="RefSeq" id="WP_201684817.1">
    <property type="nucleotide sequence ID" value="NZ_JAEQNA010000005.1"/>
</dbReference>
<organism evidence="2 3">
    <name type="scientific">Ramlibacter aurantiacus</name>
    <dbReference type="NCBI Taxonomy" id="2801330"/>
    <lineage>
        <taxon>Bacteria</taxon>
        <taxon>Pseudomonadati</taxon>
        <taxon>Pseudomonadota</taxon>
        <taxon>Betaproteobacteria</taxon>
        <taxon>Burkholderiales</taxon>
        <taxon>Comamonadaceae</taxon>
        <taxon>Ramlibacter</taxon>
    </lineage>
</organism>
<name>A0A936ZV75_9BURK</name>
<reference evidence="2" key="1">
    <citation type="submission" date="2021-01" db="EMBL/GenBank/DDBJ databases">
        <title>Ramlibacter sp. strain AW1 16S ribosomal RNA gene Genome sequencing and assembly.</title>
        <authorList>
            <person name="Kang M."/>
        </authorList>
    </citation>
    <scope>NUCLEOTIDE SEQUENCE</scope>
    <source>
        <strain evidence="2">AW1</strain>
    </source>
</reference>
<gene>
    <name evidence="2" type="ORF">JI739_15500</name>
</gene>
<dbReference type="SUPFAM" id="SSF51182">
    <property type="entry name" value="RmlC-like cupins"/>
    <property type="match status" value="1"/>
</dbReference>
<dbReference type="AlphaFoldDB" id="A0A936ZV75"/>
<dbReference type="Proteomes" id="UP000613011">
    <property type="component" value="Unassembled WGS sequence"/>
</dbReference>
<evidence type="ECO:0000313" key="3">
    <source>
        <dbReference type="Proteomes" id="UP000613011"/>
    </source>
</evidence>
<accession>A0A936ZV75</accession>
<proteinExistence type="predicted"/>
<dbReference type="InterPro" id="IPR014710">
    <property type="entry name" value="RmlC-like_jellyroll"/>
</dbReference>
<comment type="caution">
    <text evidence="2">The sequence shown here is derived from an EMBL/GenBank/DDBJ whole genome shotgun (WGS) entry which is preliminary data.</text>
</comment>
<feature type="region of interest" description="Disordered" evidence="1">
    <location>
        <begin position="113"/>
        <end position="134"/>
    </location>
</feature>
<evidence type="ECO:0000256" key="1">
    <source>
        <dbReference type="SAM" id="MobiDB-lite"/>
    </source>
</evidence>